<evidence type="ECO:0000313" key="3">
    <source>
        <dbReference type="EMBL" id="QEG40628.1"/>
    </source>
</evidence>
<protein>
    <submittedName>
        <fullName evidence="3">Serine 3-dehydrogenase</fullName>
        <ecNumber evidence="3">1.1.1.276</ecNumber>
    </submittedName>
</protein>
<comment type="similarity">
    <text evidence="1">Belongs to the short-chain dehydrogenases/reductases (SDR) family.</text>
</comment>
<dbReference type="Pfam" id="PF00106">
    <property type="entry name" value="adh_short"/>
    <property type="match status" value="1"/>
</dbReference>
<dbReference type="PRINTS" id="PR00080">
    <property type="entry name" value="SDRFAMILY"/>
</dbReference>
<feature type="domain" description="Ketoreductase" evidence="2">
    <location>
        <begin position="13"/>
        <end position="206"/>
    </location>
</feature>
<dbReference type="PANTHER" id="PTHR43313:SF1">
    <property type="entry name" value="3BETA-HYDROXYSTEROID DEHYDROGENASE DHS-16"/>
    <property type="match status" value="1"/>
</dbReference>
<dbReference type="CDD" id="cd05374">
    <property type="entry name" value="17beta-HSD-like_SDR_c"/>
    <property type="match status" value="1"/>
</dbReference>
<dbReference type="InterPro" id="IPR057326">
    <property type="entry name" value="KR_dom"/>
</dbReference>
<reference evidence="3 4" key="1">
    <citation type="submission" date="2019-08" db="EMBL/GenBank/DDBJ databases">
        <title>Deep-cultivation of Planctomycetes and their phenomic and genomic characterization uncovers novel biology.</title>
        <authorList>
            <person name="Wiegand S."/>
            <person name="Jogler M."/>
            <person name="Boedeker C."/>
            <person name="Pinto D."/>
            <person name="Vollmers J."/>
            <person name="Rivas-Marin E."/>
            <person name="Kohn T."/>
            <person name="Peeters S.H."/>
            <person name="Heuer A."/>
            <person name="Rast P."/>
            <person name="Oberbeckmann S."/>
            <person name="Bunk B."/>
            <person name="Jeske O."/>
            <person name="Meyerdierks A."/>
            <person name="Storesund J.E."/>
            <person name="Kallscheuer N."/>
            <person name="Luecker S."/>
            <person name="Lage O.M."/>
            <person name="Pohl T."/>
            <person name="Merkel B.J."/>
            <person name="Hornburger P."/>
            <person name="Mueller R.-W."/>
            <person name="Bruemmer F."/>
            <person name="Labrenz M."/>
            <person name="Spormann A.M."/>
            <person name="Op den Camp H."/>
            <person name="Overmann J."/>
            <person name="Amann R."/>
            <person name="Jetten M.S.M."/>
            <person name="Mascher T."/>
            <person name="Medema M.H."/>
            <person name="Devos D.P."/>
            <person name="Kaster A.-K."/>
            <person name="Ovreas L."/>
            <person name="Rohde M."/>
            <person name="Galperin M.Y."/>
            <person name="Jogler C."/>
        </authorList>
    </citation>
    <scope>NUCLEOTIDE SEQUENCE [LARGE SCALE GENOMIC DNA]</scope>
    <source>
        <strain evidence="3 4">UC8</strain>
    </source>
</reference>
<dbReference type="PRINTS" id="PR00081">
    <property type="entry name" value="GDHRDH"/>
</dbReference>
<dbReference type="PROSITE" id="PS00061">
    <property type="entry name" value="ADH_SHORT"/>
    <property type="match status" value="1"/>
</dbReference>
<evidence type="ECO:0000313" key="4">
    <source>
        <dbReference type="Proteomes" id="UP000325286"/>
    </source>
</evidence>
<proteinExistence type="inferred from homology"/>
<organism evidence="3 4">
    <name type="scientific">Roseimaritima ulvae</name>
    <dbReference type="NCBI Taxonomy" id="980254"/>
    <lineage>
        <taxon>Bacteria</taxon>
        <taxon>Pseudomonadati</taxon>
        <taxon>Planctomycetota</taxon>
        <taxon>Planctomycetia</taxon>
        <taxon>Pirellulales</taxon>
        <taxon>Pirellulaceae</taxon>
        <taxon>Roseimaritima</taxon>
    </lineage>
</organism>
<dbReference type="AlphaFoldDB" id="A0A5B9QNN1"/>
<dbReference type="EMBL" id="CP042914">
    <property type="protein sequence ID" value="QEG40628.1"/>
    <property type="molecule type" value="Genomic_DNA"/>
</dbReference>
<accession>A0A5B9QNN1</accession>
<dbReference type="GO" id="GO:0031132">
    <property type="term" value="F:serine 3-dehydrogenase activity"/>
    <property type="evidence" value="ECO:0007669"/>
    <property type="project" value="UniProtKB-EC"/>
</dbReference>
<dbReference type="KEGG" id="rul:UC8_26450"/>
<dbReference type="InterPro" id="IPR036291">
    <property type="entry name" value="NAD(P)-bd_dom_sf"/>
</dbReference>
<dbReference type="Proteomes" id="UP000325286">
    <property type="component" value="Chromosome"/>
</dbReference>
<name>A0A5B9QNN1_9BACT</name>
<dbReference type="PANTHER" id="PTHR43313">
    <property type="entry name" value="SHORT-CHAIN DEHYDROGENASE/REDUCTASE FAMILY 9C"/>
    <property type="match status" value="1"/>
</dbReference>
<gene>
    <name evidence="3" type="primary">sdh</name>
    <name evidence="3" type="ORF">UC8_26450</name>
</gene>
<dbReference type="InterPro" id="IPR002347">
    <property type="entry name" value="SDR_fam"/>
</dbReference>
<dbReference type="EC" id="1.1.1.276" evidence="3"/>
<dbReference type="RefSeq" id="WP_068130704.1">
    <property type="nucleotide sequence ID" value="NZ_CP042914.1"/>
</dbReference>
<dbReference type="SUPFAM" id="SSF51735">
    <property type="entry name" value="NAD(P)-binding Rossmann-fold domains"/>
    <property type="match status" value="1"/>
</dbReference>
<dbReference type="Gene3D" id="3.40.50.720">
    <property type="entry name" value="NAD(P)-binding Rossmann-like Domain"/>
    <property type="match status" value="1"/>
</dbReference>
<evidence type="ECO:0000259" key="2">
    <source>
        <dbReference type="SMART" id="SM00822"/>
    </source>
</evidence>
<dbReference type="GO" id="GO:0008202">
    <property type="term" value="P:steroid metabolic process"/>
    <property type="evidence" value="ECO:0007669"/>
    <property type="project" value="TreeGrafter"/>
</dbReference>
<keyword evidence="3" id="KW-0560">Oxidoreductase</keyword>
<dbReference type="InterPro" id="IPR020904">
    <property type="entry name" value="Sc_DH/Rdtase_CS"/>
</dbReference>
<sequence>MTDRNDFTTNEAATVLVTGCASGIGQATVETLDRAGYLVFAGVRREADIQTLRDNCSQRVRPMILDVTDEQSIHAAFAQVSEAVGKRGLDAIVNNAGIAVAGPLEHLPIERLQRQFDVNLFGVLRVCQTFLPLLRQAAKSPGPRQNARPRPRPRPRIVLIGSVASGLSLPLLGGYAGSKAALARVSDALRIELQPWNLCVSLIEPGSVVTPIVDKGIASSRQDMAELSDTARQQYEDTIAAVTNTLSTNVQKGIAASVVADKVLRVLRARHPRARYLVGSESRFVALLVRYTPLRWRDALLTRAMRLPRPGSKL</sequence>
<dbReference type="SMART" id="SM00822">
    <property type="entry name" value="PKS_KR"/>
    <property type="match status" value="1"/>
</dbReference>
<evidence type="ECO:0000256" key="1">
    <source>
        <dbReference type="RuleBase" id="RU000363"/>
    </source>
</evidence>
<keyword evidence="4" id="KW-1185">Reference proteome</keyword>